<dbReference type="RefSeq" id="WP_157614367.1">
    <property type="nucleotide sequence ID" value="NZ_CP046622.1"/>
</dbReference>
<dbReference type="InterPro" id="IPR006429">
    <property type="entry name" value="Phage_lambda_portal"/>
</dbReference>
<reference evidence="2 3" key="1">
    <citation type="submission" date="2019-12" db="EMBL/GenBank/DDBJ databases">
        <title>Hybrid Genome Assemblies of two High G+C Isolates from Undergraduate Microbiology Courses.</title>
        <authorList>
            <person name="Ne Ville C.J."/>
            <person name="Enright D."/>
            <person name="Hernandez I."/>
            <person name="Dodsworth J."/>
            <person name="Orwin P.M."/>
        </authorList>
    </citation>
    <scope>NUCLEOTIDE SEQUENCE [LARGE SCALE GENOMIC DNA]</scope>
    <source>
        <strain evidence="2 3">CSUSB</strain>
    </source>
</reference>
<dbReference type="Proteomes" id="UP000425817">
    <property type="component" value="Chromosome"/>
</dbReference>
<feature type="compositionally biased region" description="Basic and acidic residues" evidence="1">
    <location>
        <begin position="295"/>
        <end position="304"/>
    </location>
</feature>
<dbReference type="EMBL" id="CP046622">
    <property type="protein sequence ID" value="QGW82937.1"/>
    <property type="molecule type" value="Genomic_DNA"/>
</dbReference>
<accession>A0A6I6HJB3</accession>
<proteinExistence type="predicted"/>
<feature type="region of interest" description="Disordered" evidence="1">
    <location>
        <begin position="495"/>
        <end position="515"/>
    </location>
</feature>
<sequence>MNIVDRIVGAVNPLAGLRRAQARRALAHYEGAKPNKQRVRRMDNSSPDTLVGAGAAAVRAHARYLERNHDISRGALRVLVNNVVGPTGIGVEPQPRRADGSIHSEYAALLREAHRDWQRRPEVTGRYRWPLAQRLTAYTWLRDGEAFAQQLVGPVPFLNHGTRVPYSLELFEPDFVPLDYDDPSKGIRQGIQSNAWGEATGYWVYKGDPREGMTFMNASGLKFIPAERMLHTATIDRLHQRRGVSEFASVITRGEDLKDYEESERIAAKVAASLTAYVKRNETNGFQPENSPQPPRDEKGNVLPRDLRMQPGMILDTLTVGEEVGMIDSNRPNPNLIAWRAGQLRAFCAGIGASYSSVSRDYDGSYSAQRQELVEQWVHYAVLADEFVGMFVQPSWETFVQVAHLSGAVPIPSDVVPGTEDDALFIGQSMPWIDPMKEANAWEKLVQAGFASEVEVIRRRGGNPHDVIEQVDAFRKDAARRALVFSSNAATPANVVAAASAKPEPEEEEEGRRRK</sequence>
<dbReference type="GO" id="GO:0019068">
    <property type="term" value="P:virion assembly"/>
    <property type="evidence" value="ECO:0007669"/>
    <property type="project" value="InterPro"/>
</dbReference>
<feature type="region of interest" description="Disordered" evidence="1">
    <location>
        <begin position="283"/>
        <end position="304"/>
    </location>
</feature>
<gene>
    <name evidence="2" type="ORF">GOQ09_15740</name>
</gene>
<dbReference type="AlphaFoldDB" id="A0A6I6HJB3"/>
<dbReference type="OrthoDB" id="622132at2"/>
<evidence type="ECO:0000256" key="1">
    <source>
        <dbReference type="SAM" id="MobiDB-lite"/>
    </source>
</evidence>
<organism evidence="2 3">
    <name type="scientific">Variovorax paradoxus</name>
    <dbReference type="NCBI Taxonomy" id="34073"/>
    <lineage>
        <taxon>Bacteria</taxon>
        <taxon>Pseudomonadati</taxon>
        <taxon>Pseudomonadota</taxon>
        <taxon>Betaproteobacteria</taxon>
        <taxon>Burkholderiales</taxon>
        <taxon>Comamonadaceae</taxon>
        <taxon>Variovorax</taxon>
    </lineage>
</organism>
<dbReference type="GO" id="GO:0005198">
    <property type="term" value="F:structural molecule activity"/>
    <property type="evidence" value="ECO:0007669"/>
    <property type="project" value="InterPro"/>
</dbReference>
<evidence type="ECO:0000313" key="3">
    <source>
        <dbReference type="Proteomes" id="UP000425817"/>
    </source>
</evidence>
<dbReference type="Pfam" id="PF05136">
    <property type="entry name" value="Phage_portal_2"/>
    <property type="match status" value="1"/>
</dbReference>
<protein>
    <submittedName>
        <fullName evidence="2">Phage portal protein</fullName>
    </submittedName>
</protein>
<dbReference type="NCBIfam" id="TIGR01539">
    <property type="entry name" value="portal_lambda"/>
    <property type="match status" value="1"/>
</dbReference>
<evidence type="ECO:0000313" key="2">
    <source>
        <dbReference type="EMBL" id="QGW82937.1"/>
    </source>
</evidence>
<name>A0A6I6HJB3_VARPD</name>